<dbReference type="RefSeq" id="WP_067988180.1">
    <property type="nucleotide sequence ID" value="NZ_JBHSLU010000089.1"/>
</dbReference>
<evidence type="ECO:0000313" key="2">
    <source>
        <dbReference type="Proteomes" id="UP001596060"/>
    </source>
</evidence>
<sequence length="76" mass="8594">MDFDNELDRDRDFDEIWFNHSAQLMTMRNISPARAATASLALMRRVFGRDAAFSIWLEKHTASGALSLAPGSQAHR</sequence>
<dbReference type="Proteomes" id="UP001596060">
    <property type="component" value="Unassembled WGS sequence"/>
</dbReference>
<proteinExistence type="predicted"/>
<evidence type="ECO:0000313" key="1">
    <source>
        <dbReference type="EMBL" id="MFC5508388.1"/>
    </source>
</evidence>
<gene>
    <name evidence="1" type="ORF">ACFPN9_24390</name>
</gene>
<dbReference type="EMBL" id="JBHSLU010000089">
    <property type="protein sequence ID" value="MFC5508388.1"/>
    <property type="molecule type" value="Genomic_DNA"/>
</dbReference>
<keyword evidence="2" id="KW-1185">Reference proteome</keyword>
<name>A0ABW0P941_9HYPH</name>
<organism evidence="1 2">
    <name type="scientific">Bosea massiliensis</name>
    <dbReference type="NCBI Taxonomy" id="151419"/>
    <lineage>
        <taxon>Bacteria</taxon>
        <taxon>Pseudomonadati</taxon>
        <taxon>Pseudomonadota</taxon>
        <taxon>Alphaproteobacteria</taxon>
        <taxon>Hyphomicrobiales</taxon>
        <taxon>Boseaceae</taxon>
        <taxon>Bosea</taxon>
    </lineage>
</organism>
<accession>A0ABW0P941</accession>
<comment type="caution">
    <text evidence="1">The sequence shown here is derived from an EMBL/GenBank/DDBJ whole genome shotgun (WGS) entry which is preliminary data.</text>
</comment>
<reference evidence="2" key="1">
    <citation type="journal article" date="2019" name="Int. J. Syst. Evol. Microbiol.">
        <title>The Global Catalogue of Microorganisms (GCM) 10K type strain sequencing project: providing services to taxonomists for standard genome sequencing and annotation.</title>
        <authorList>
            <consortium name="The Broad Institute Genomics Platform"/>
            <consortium name="The Broad Institute Genome Sequencing Center for Infectious Disease"/>
            <person name="Wu L."/>
            <person name="Ma J."/>
        </authorList>
    </citation>
    <scope>NUCLEOTIDE SEQUENCE [LARGE SCALE GENOMIC DNA]</scope>
    <source>
        <strain evidence="2">CCUG 43117</strain>
    </source>
</reference>
<protein>
    <submittedName>
        <fullName evidence="1">Uncharacterized protein</fullName>
    </submittedName>
</protein>